<protein>
    <submittedName>
        <fullName evidence="2">Uncharacterized protein</fullName>
    </submittedName>
</protein>
<name>A0A833Y6C0_JUGRE</name>
<evidence type="ECO:0000313" key="2">
    <source>
        <dbReference type="EMBL" id="KAF5476235.1"/>
    </source>
</evidence>
<sequence length="102" mass="11815">MVYARVLRTTVKILQPTSSTDANLEASLPWKSWGFCFVDMLMKSPTSHEIVDRELSHLHILVFAISDQRHEMDVAELGEQLDFLILFLVYIACFLFINIVRE</sequence>
<gene>
    <name evidence="2" type="ORF">F2P56_007968</name>
</gene>
<reference evidence="2" key="2">
    <citation type="submission" date="2020-03" db="EMBL/GenBank/DDBJ databases">
        <title>Walnut 2.0.</title>
        <authorList>
            <person name="Marrano A."/>
            <person name="Britton M."/>
            <person name="Zimin A.V."/>
            <person name="Zaini P.A."/>
            <person name="Workman R."/>
            <person name="Puiu D."/>
            <person name="Bianco L."/>
            <person name="Allen B.J."/>
            <person name="Troggio M."/>
            <person name="Leslie C.A."/>
            <person name="Timp W."/>
            <person name="Dendekar A."/>
            <person name="Salzberg S.L."/>
            <person name="Neale D.B."/>
        </authorList>
    </citation>
    <scope>NUCLEOTIDE SEQUENCE</scope>
    <source>
        <tissue evidence="2">Leaves</tissue>
    </source>
</reference>
<proteinExistence type="predicted"/>
<dbReference type="AlphaFoldDB" id="A0A833Y6C0"/>
<feature type="transmembrane region" description="Helical" evidence="1">
    <location>
        <begin position="83"/>
        <end position="100"/>
    </location>
</feature>
<keyword evidence="1" id="KW-0812">Transmembrane</keyword>
<dbReference type="Gramene" id="Jr03_25360_p1">
    <property type="protein sequence ID" value="cds.Jr03_25360_p1"/>
    <property type="gene ID" value="Jr03_25360"/>
</dbReference>
<organism evidence="2 3">
    <name type="scientific">Juglans regia</name>
    <name type="common">English walnut</name>
    <dbReference type="NCBI Taxonomy" id="51240"/>
    <lineage>
        <taxon>Eukaryota</taxon>
        <taxon>Viridiplantae</taxon>
        <taxon>Streptophyta</taxon>
        <taxon>Embryophyta</taxon>
        <taxon>Tracheophyta</taxon>
        <taxon>Spermatophyta</taxon>
        <taxon>Magnoliopsida</taxon>
        <taxon>eudicotyledons</taxon>
        <taxon>Gunneridae</taxon>
        <taxon>Pentapetalae</taxon>
        <taxon>rosids</taxon>
        <taxon>fabids</taxon>
        <taxon>Fagales</taxon>
        <taxon>Juglandaceae</taxon>
        <taxon>Juglans</taxon>
    </lineage>
</organism>
<dbReference type="Proteomes" id="UP000619265">
    <property type="component" value="Unassembled WGS sequence"/>
</dbReference>
<reference evidence="2" key="1">
    <citation type="submission" date="2015-10" db="EMBL/GenBank/DDBJ databases">
        <authorList>
            <person name="Martinez-Garcia P.J."/>
            <person name="Crepeau M.W."/>
            <person name="Puiu D."/>
            <person name="Gonzalez-Ibeas D."/>
            <person name="Whalen J."/>
            <person name="Stevens K."/>
            <person name="Paul R."/>
            <person name="Butterfield T."/>
            <person name="Britton M."/>
            <person name="Reagan R."/>
            <person name="Chakraborty S."/>
            <person name="Walawage S.L."/>
            <person name="Vasquez-Gross H.A."/>
            <person name="Cardeno C."/>
            <person name="Famula R."/>
            <person name="Pratt K."/>
            <person name="Kuruganti S."/>
            <person name="Aradhya M.K."/>
            <person name="Leslie C.A."/>
            <person name="Dandekar A.M."/>
            <person name="Salzberg S.L."/>
            <person name="Wegrzyn J.L."/>
            <person name="Langley C.H."/>
            <person name="Neale D.B."/>
        </authorList>
    </citation>
    <scope>NUCLEOTIDE SEQUENCE</scope>
    <source>
        <tissue evidence="2">Leaves</tissue>
    </source>
</reference>
<accession>A0A833Y6C0</accession>
<keyword evidence="1" id="KW-1133">Transmembrane helix</keyword>
<evidence type="ECO:0000256" key="1">
    <source>
        <dbReference type="SAM" id="Phobius"/>
    </source>
</evidence>
<keyword evidence="1" id="KW-0472">Membrane</keyword>
<comment type="caution">
    <text evidence="2">The sequence shown here is derived from an EMBL/GenBank/DDBJ whole genome shotgun (WGS) entry which is preliminary data.</text>
</comment>
<evidence type="ECO:0000313" key="3">
    <source>
        <dbReference type="Proteomes" id="UP000619265"/>
    </source>
</evidence>
<dbReference type="EMBL" id="LIHL02000003">
    <property type="protein sequence ID" value="KAF5476235.1"/>
    <property type="molecule type" value="Genomic_DNA"/>
</dbReference>